<dbReference type="Proteomes" id="UP000275865">
    <property type="component" value="Unassembled WGS sequence"/>
</dbReference>
<dbReference type="AlphaFoldDB" id="A0A3A9YHB4"/>
<organism evidence="1 2">
    <name type="scientific">Micromonospora musae</name>
    <dbReference type="NCBI Taxonomy" id="1894970"/>
    <lineage>
        <taxon>Bacteria</taxon>
        <taxon>Bacillati</taxon>
        <taxon>Actinomycetota</taxon>
        <taxon>Actinomycetes</taxon>
        <taxon>Micromonosporales</taxon>
        <taxon>Micromonosporaceae</taxon>
        <taxon>Micromonospora</taxon>
    </lineage>
</organism>
<reference evidence="1 2" key="1">
    <citation type="submission" date="2018-09" db="EMBL/GenBank/DDBJ databases">
        <title>Micromonospora sp. nov. MS1-9, isolated from a root of Musa sp.</title>
        <authorList>
            <person name="Kuncharoen N."/>
            <person name="Kudo T."/>
            <person name="Ohkuma M."/>
            <person name="Yuki M."/>
            <person name="Tanasupawat S."/>
        </authorList>
    </citation>
    <scope>NUCLEOTIDE SEQUENCE [LARGE SCALE GENOMIC DNA]</scope>
    <source>
        <strain evidence="1 2">MS1-9</strain>
    </source>
</reference>
<name>A0A3A9YHB4_9ACTN</name>
<evidence type="ECO:0000313" key="2">
    <source>
        <dbReference type="Proteomes" id="UP000275865"/>
    </source>
</evidence>
<dbReference type="EMBL" id="RAZT01000007">
    <property type="protein sequence ID" value="RKN31557.1"/>
    <property type="molecule type" value="Genomic_DNA"/>
</dbReference>
<comment type="caution">
    <text evidence="1">The sequence shown here is derived from an EMBL/GenBank/DDBJ whole genome shotgun (WGS) entry which is preliminary data.</text>
</comment>
<proteinExistence type="predicted"/>
<gene>
    <name evidence="1" type="ORF">D7044_14625</name>
</gene>
<sequence length="154" mass="16959">MIRETHWRNANVRLLPFCGESDDVVAFRDGSNGHDIPCRILPGGARPVYGEFLVEEPANAQSREDALVLVELGNPGAARQQALVPVQLGSDGQTLEAWPVIRGDAPSAAGDKMMTFTSYRLAGQTVVTTVKRLDGKTENRRYRQAGMYGPWEQF</sequence>
<evidence type="ECO:0000313" key="1">
    <source>
        <dbReference type="EMBL" id="RKN31557.1"/>
    </source>
</evidence>
<protein>
    <submittedName>
        <fullName evidence="1">Uncharacterized protein</fullName>
    </submittedName>
</protein>
<accession>A0A3A9YHB4</accession>